<dbReference type="FunFam" id="3.30.830.10:FF:000027">
    <property type="entry name" value="nardilysin isoform X1"/>
    <property type="match status" value="1"/>
</dbReference>
<evidence type="ECO:0008006" key="14">
    <source>
        <dbReference type="Google" id="ProtNLM"/>
    </source>
</evidence>
<proteinExistence type="inferred from homology"/>
<keyword evidence="8" id="KW-0812">Transmembrane</keyword>
<evidence type="ECO:0000256" key="4">
    <source>
        <dbReference type="ARBA" id="ARBA00022801"/>
    </source>
</evidence>
<organism evidence="12 13">
    <name type="scientific">Periophthalmus magnuspinnatus</name>
    <dbReference type="NCBI Taxonomy" id="409849"/>
    <lineage>
        <taxon>Eukaryota</taxon>
        <taxon>Metazoa</taxon>
        <taxon>Chordata</taxon>
        <taxon>Craniata</taxon>
        <taxon>Vertebrata</taxon>
        <taxon>Euteleostomi</taxon>
        <taxon>Actinopterygii</taxon>
        <taxon>Neopterygii</taxon>
        <taxon>Teleostei</taxon>
        <taxon>Neoteleostei</taxon>
        <taxon>Acanthomorphata</taxon>
        <taxon>Gobiaria</taxon>
        <taxon>Gobiiformes</taxon>
        <taxon>Gobioidei</taxon>
        <taxon>Gobiidae</taxon>
        <taxon>Oxudercinae</taxon>
        <taxon>Periophthalmus</taxon>
    </lineage>
</organism>
<evidence type="ECO:0000256" key="6">
    <source>
        <dbReference type="ARBA" id="ARBA00023049"/>
    </source>
</evidence>
<reference evidence="12" key="2">
    <citation type="submission" date="2025-09" db="UniProtKB">
        <authorList>
            <consortium name="Ensembl"/>
        </authorList>
    </citation>
    <scope>IDENTIFICATION</scope>
</reference>
<dbReference type="AlphaFoldDB" id="A0A3B4A1W4"/>
<keyword evidence="3" id="KW-0479">Metal-binding</keyword>
<name>A0A3B4A1W4_9GOBI</name>
<dbReference type="InterPro" id="IPR001431">
    <property type="entry name" value="Pept_M16_Zn_BS"/>
</dbReference>
<feature type="signal peptide" evidence="9">
    <location>
        <begin position="1"/>
        <end position="15"/>
    </location>
</feature>
<keyword evidence="8" id="KW-1133">Transmembrane helix</keyword>
<keyword evidence="6" id="KW-0482">Metalloprotease</keyword>
<evidence type="ECO:0000256" key="3">
    <source>
        <dbReference type="ARBA" id="ARBA00022723"/>
    </source>
</evidence>
<feature type="compositionally biased region" description="Basic residues" evidence="7">
    <location>
        <begin position="595"/>
        <end position="609"/>
    </location>
</feature>
<feature type="transmembrane region" description="Helical" evidence="8">
    <location>
        <begin position="76"/>
        <end position="104"/>
    </location>
</feature>
<evidence type="ECO:0000256" key="9">
    <source>
        <dbReference type="SAM" id="SignalP"/>
    </source>
</evidence>
<evidence type="ECO:0000256" key="8">
    <source>
        <dbReference type="SAM" id="Phobius"/>
    </source>
</evidence>
<evidence type="ECO:0000313" key="12">
    <source>
        <dbReference type="Ensembl" id="ENSPMGP00000011012.1"/>
    </source>
</evidence>
<keyword evidence="2" id="KW-0645">Protease</keyword>
<dbReference type="InterPro" id="IPR032632">
    <property type="entry name" value="Peptidase_M16_M"/>
</dbReference>
<evidence type="ECO:0000256" key="7">
    <source>
        <dbReference type="SAM" id="MobiDB-lite"/>
    </source>
</evidence>
<dbReference type="Pfam" id="PF16187">
    <property type="entry name" value="Peptidase_M16_M"/>
    <property type="match status" value="1"/>
</dbReference>
<dbReference type="Pfam" id="PF00675">
    <property type="entry name" value="Peptidase_M16"/>
    <property type="match status" value="1"/>
</dbReference>
<feature type="domain" description="Peptidase M16 middle/third" evidence="11">
    <location>
        <begin position="481"/>
        <end position="593"/>
    </location>
</feature>
<dbReference type="STRING" id="409849.ENSPMGP00000011012"/>
<evidence type="ECO:0000256" key="5">
    <source>
        <dbReference type="ARBA" id="ARBA00022833"/>
    </source>
</evidence>
<feature type="domain" description="Peptidase M16 N-terminal" evidence="10">
    <location>
        <begin position="153"/>
        <end position="279"/>
    </location>
</feature>
<dbReference type="GO" id="GO:0004222">
    <property type="term" value="F:metalloendopeptidase activity"/>
    <property type="evidence" value="ECO:0007669"/>
    <property type="project" value="InterPro"/>
</dbReference>
<dbReference type="InterPro" id="IPR050626">
    <property type="entry name" value="Peptidase_M16"/>
</dbReference>
<feature type="transmembrane region" description="Helical" evidence="8">
    <location>
        <begin position="35"/>
        <end position="64"/>
    </location>
</feature>
<reference evidence="12" key="1">
    <citation type="submission" date="2025-08" db="UniProtKB">
        <authorList>
            <consortium name="Ensembl"/>
        </authorList>
    </citation>
    <scope>IDENTIFICATION</scope>
</reference>
<dbReference type="PANTHER" id="PTHR43690:SF18">
    <property type="entry name" value="INSULIN-DEGRADING ENZYME-RELATED"/>
    <property type="match status" value="1"/>
</dbReference>
<dbReference type="Proteomes" id="UP000261520">
    <property type="component" value="Unplaced"/>
</dbReference>
<keyword evidence="8" id="KW-0472">Membrane</keyword>
<dbReference type="PANTHER" id="PTHR43690">
    <property type="entry name" value="NARDILYSIN"/>
    <property type="match status" value="1"/>
</dbReference>
<evidence type="ECO:0000313" key="13">
    <source>
        <dbReference type="Proteomes" id="UP000261520"/>
    </source>
</evidence>
<comment type="similarity">
    <text evidence="1">Belongs to the peptidase M16 family.</text>
</comment>
<sequence length="628" mass="71467">MFVVFQACCVSCLLCFRSVVFQACCVSCLLCFRPVVFQVCCVSCLLCFRPVVFQACCVSGLSCFRPVVFQVRRVSGLLCLLCFRPVVFQACCVSGLLCFMFVVFQACCVSGLLCFRPVVFHVCCVSGLLCFRSVVFQGCCVSGLLCFRSVVFQAAAALCVAVGSFSDPDALPGLAHFLEHMVFMGSEKFPEENGFDSFLKEHGGSDNASTDCERSVFYFDVERRYFREALDRWAQFFICPLMVEDAVEREVEAVDSEFQMARPSDSQRKEMLFGSIAKPGHPMGKFLWGNTQTLKQEPRDKGINTYEHLRQFWTRYYTAQYMTLAVQSRECLDTLEQWVREIFSLIPNNGEPAEDFSHLQEPFDTPDFNKLYRVVPVKKVHALTISWALPPQAQHYRVKPLFYISWLIEHEGAGSILSLLRKKCWALALFAGNNESGFEQNSTFSVFSVSITLTEQGHAHFHQVAHVLFQYLKMLQTLGPQQSPVDFVASVCENMQLFSKEHFLTGDTLLFEYKPQVIGDALALLTPLRANVMLLSPENQGQCDLTEKWFGTSYGVKDVPQEWRDLWSTDFELNPDLHLPAPNRFISEKRTHTHTHTHPYTHTHSHTHSNRTNPFTAFTDTQNSSYFK</sequence>
<dbReference type="Gene3D" id="3.30.830.10">
    <property type="entry name" value="Metalloenzyme, LuxS/M16 peptidase-like"/>
    <property type="match status" value="3"/>
</dbReference>
<protein>
    <recommendedName>
        <fullName evidence="14">Nardilysin b (N-arginine dibasic convertase)</fullName>
    </recommendedName>
</protein>
<dbReference type="GO" id="GO:0046872">
    <property type="term" value="F:metal ion binding"/>
    <property type="evidence" value="ECO:0007669"/>
    <property type="project" value="UniProtKB-KW"/>
</dbReference>
<evidence type="ECO:0000259" key="10">
    <source>
        <dbReference type="Pfam" id="PF00675"/>
    </source>
</evidence>
<dbReference type="PROSITE" id="PS00143">
    <property type="entry name" value="INSULINASE"/>
    <property type="match status" value="1"/>
</dbReference>
<keyword evidence="13" id="KW-1185">Reference proteome</keyword>
<accession>A0A3B4A1W4</accession>
<dbReference type="InterPro" id="IPR011765">
    <property type="entry name" value="Pept_M16_N"/>
</dbReference>
<dbReference type="InterPro" id="IPR011249">
    <property type="entry name" value="Metalloenz_LuxS/M16"/>
</dbReference>
<dbReference type="Ensembl" id="ENSPMGT00000011743.1">
    <property type="protein sequence ID" value="ENSPMGP00000011012.1"/>
    <property type="gene ID" value="ENSPMGG00000009124.1"/>
</dbReference>
<feature type="region of interest" description="Disordered" evidence="7">
    <location>
        <begin position="595"/>
        <end position="628"/>
    </location>
</feature>
<keyword evidence="9" id="KW-0732">Signal</keyword>
<keyword evidence="5" id="KW-0862">Zinc</keyword>
<evidence type="ECO:0000256" key="1">
    <source>
        <dbReference type="ARBA" id="ARBA00007261"/>
    </source>
</evidence>
<evidence type="ECO:0000259" key="11">
    <source>
        <dbReference type="Pfam" id="PF16187"/>
    </source>
</evidence>
<dbReference type="SUPFAM" id="SSF63411">
    <property type="entry name" value="LuxS/MPP-like metallohydrolase"/>
    <property type="match status" value="2"/>
</dbReference>
<feature type="compositionally biased region" description="Polar residues" evidence="7">
    <location>
        <begin position="615"/>
        <end position="628"/>
    </location>
</feature>
<evidence type="ECO:0000256" key="2">
    <source>
        <dbReference type="ARBA" id="ARBA00022670"/>
    </source>
</evidence>
<keyword evidence="4" id="KW-0378">Hydrolase</keyword>
<dbReference type="GO" id="GO:0006508">
    <property type="term" value="P:proteolysis"/>
    <property type="evidence" value="ECO:0007669"/>
    <property type="project" value="UniProtKB-KW"/>
</dbReference>
<feature type="chain" id="PRO_5017201309" description="Nardilysin b (N-arginine dibasic convertase)" evidence="9">
    <location>
        <begin position="16"/>
        <end position="628"/>
    </location>
</feature>